<comment type="caution">
    <text evidence="1">The sequence shown here is derived from an EMBL/GenBank/DDBJ whole genome shotgun (WGS) entry which is preliminary data.</text>
</comment>
<evidence type="ECO:0000313" key="1">
    <source>
        <dbReference type="EMBL" id="MPM47339.1"/>
    </source>
</evidence>
<dbReference type="CDD" id="cd00093">
    <property type="entry name" value="HTH_XRE"/>
    <property type="match status" value="1"/>
</dbReference>
<dbReference type="EMBL" id="VSSQ01011642">
    <property type="protein sequence ID" value="MPM47339.1"/>
    <property type="molecule type" value="Genomic_DNA"/>
</dbReference>
<dbReference type="AlphaFoldDB" id="A0A645A2B1"/>
<dbReference type="InterPro" id="IPR010982">
    <property type="entry name" value="Lambda_DNA-bd_dom_sf"/>
</dbReference>
<organism evidence="1">
    <name type="scientific">bioreactor metagenome</name>
    <dbReference type="NCBI Taxonomy" id="1076179"/>
    <lineage>
        <taxon>unclassified sequences</taxon>
        <taxon>metagenomes</taxon>
        <taxon>ecological metagenomes</taxon>
    </lineage>
</organism>
<dbReference type="Gene3D" id="1.10.260.40">
    <property type="entry name" value="lambda repressor-like DNA-binding domains"/>
    <property type="match status" value="1"/>
</dbReference>
<proteinExistence type="predicted"/>
<name>A0A645A2B1_9ZZZZ</name>
<accession>A0A645A2B1</accession>
<dbReference type="InterPro" id="IPR001387">
    <property type="entry name" value="Cro/C1-type_HTH"/>
</dbReference>
<dbReference type="GO" id="GO:0003677">
    <property type="term" value="F:DNA binding"/>
    <property type="evidence" value="ECO:0007669"/>
    <property type="project" value="InterPro"/>
</dbReference>
<gene>
    <name evidence="1" type="ORF">SDC9_94048</name>
</gene>
<sequence length="152" mass="17381">MSWNENEDKARTSTLLRQLFKAPDLDSFFDRYEGTLQTPELHNHLITLCEERGLKKDTVIKNAGIERTYGYQIFNGTRKPSRDKVLQIALAMRLNMDETQKLLRIADKSLLYPRLKRDAAVIYCVVHGLGCMSAQNLLDELGLHLLGDETAD</sequence>
<protein>
    <submittedName>
        <fullName evidence="1">Uncharacterized protein</fullName>
    </submittedName>
</protein>
<dbReference type="SUPFAM" id="SSF47413">
    <property type="entry name" value="lambda repressor-like DNA-binding domains"/>
    <property type="match status" value="1"/>
</dbReference>
<reference evidence="1" key="1">
    <citation type="submission" date="2019-08" db="EMBL/GenBank/DDBJ databases">
        <authorList>
            <person name="Kucharzyk K."/>
            <person name="Murdoch R.W."/>
            <person name="Higgins S."/>
            <person name="Loffler F."/>
        </authorList>
    </citation>
    <scope>NUCLEOTIDE SEQUENCE</scope>
</reference>